<evidence type="ECO:0000256" key="4">
    <source>
        <dbReference type="ARBA" id="ARBA00023125"/>
    </source>
</evidence>
<reference evidence="8 9" key="1">
    <citation type="journal article" date="2017" name="Nat. Commun.">
        <title>Genome assembly with in vitro proximity ligation data and whole-genome triplication in lettuce.</title>
        <authorList>
            <person name="Reyes-Chin-Wo S."/>
            <person name="Wang Z."/>
            <person name="Yang X."/>
            <person name="Kozik A."/>
            <person name="Arikit S."/>
            <person name="Song C."/>
            <person name="Xia L."/>
            <person name="Froenicke L."/>
            <person name="Lavelle D.O."/>
            <person name="Truco M.J."/>
            <person name="Xia R."/>
            <person name="Zhu S."/>
            <person name="Xu C."/>
            <person name="Xu H."/>
            <person name="Xu X."/>
            <person name="Cox K."/>
            <person name="Korf I."/>
            <person name="Meyers B.C."/>
            <person name="Michelmore R.W."/>
        </authorList>
    </citation>
    <scope>NUCLEOTIDE SEQUENCE [LARGE SCALE GENOMIC DNA]</scope>
    <source>
        <strain evidence="9">cv. Salinas</strain>
        <tissue evidence="8">Seedlings</tissue>
    </source>
</reference>
<proteinExistence type="predicted"/>
<sequence>MVQLPGRTDNEIKNYWNIRLKRHVRAGLPIYPPEILREIQHRRFNTQKLELPPQNQIQFSSLSSLSLPQNPDFRSFPSSSSSSFEENPNFNCIPSSHQTNTASISTIQENPDSSSINSMSLIELAMSYPLLIATLYPPINMYQLNLHSHNNGGVVFSPPPSQHLKRSNSPYTPVFAGSQLAPSDIDTVQMDDPFMSENFEIIEIPSIQSCFEAITPTFSSTNGSDHFIVTSNGEDNYNMDPDLCSGRNSGLLQDVLRQPAALLSSQLPCKQSENDKPAEGRLIMHDDSVAEMNHPNITDANLESGFGSSADDMNLVDDISSLFSSNDIGVLSEVDVFEILNEMNDMVDFPLSGPPQALNLRSNGASTEPANVSDGNMDPATEIQGELVCCPVPTTQTEIGDGWATDVFSFIENNPADTDQEYAQELMGSQMAITLIEQERDWALGYMPSFS</sequence>
<accession>A0A9R1XD10</accession>
<comment type="caution">
    <text evidence="8">The sequence shown here is derived from an EMBL/GenBank/DDBJ whole genome shotgun (WGS) entry which is preliminary data.</text>
</comment>
<dbReference type="GO" id="GO:0003677">
    <property type="term" value="F:DNA binding"/>
    <property type="evidence" value="ECO:0007669"/>
    <property type="project" value="UniProtKB-KW"/>
</dbReference>
<dbReference type="InterPro" id="IPR017930">
    <property type="entry name" value="Myb_dom"/>
</dbReference>
<feature type="domain" description="HTH myb-type" evidence="7">
    <location>
        <begin position="1"/>
        <end position="24"/>
    </location>
</feature>
<dbReference type="EMBL" id="NBSK02000005">
    <property type="protein sequence ID" value="KAJ0205879.1"/>
    <property type="molecule type" value="Genomic_DNA"/>
</dbReference>
<dbReference type="PANTHER" id="PTHR47995:SF18">
    <property type="entry name" value="TRANSCRIPTION FACTOR MYB65"/>
    <property type="match status" value="1"/>
</dbReference>
<comment type="subcellular location">
    <subcellularLocation>
        <location evidence="1">Nucleus</location>
    </subcellularLocation>
</comment>
<evidence type="ECO:0000313" key="8">
    <source>
        <dbReference type="EMBL" id="KAJ0205879.1"/>
    </source>
</evidence>
<dbReference type="GO" id="GO:0003700">
    <property type="term" value="F:DNA-binding transcription factor activity"/>
    <property type="evidence" value="ECO:0000318"/>
    <property type="project" value="GO_Central"/>
</dbReference>
<evidence type="ECO:0000256" key="3">
    <source>
        <dbReference type="ARBA" id="ARBA00023015"/>
    </source>
</evidence>
<gene>
    <name evidence="8" type="ORF">LSAT_V11C500273670</name>
</gene>
<evidence type="ECO:0000256" key="1">
    <source>
        <dbReference type="ARBA" id="ARBA00004123"/>
    </source>
</evidence>
<organism evidence="8 9">
    <name type="scientific">Lactuca sativa</name>
    <name type="common">Garden lettuce</name>
    <dbReference type="NCBI Taxonomy" id="4236"/>
    <lineage>
        <taxon>Eukaryota</taxon>
        <taxon>Viridiplantae</taxon>
        <taxon>Streptophyta</taxon>
        <taxon>Embryophyta</taxon>
        <taxon>Tracheophyta</taxon>
        <taxon>Spermatophyta</taxon>
        <taxon>Magnoliopsida</taxon>
        <taxon>eudicotyledons</taxon>
        <taxon>Gunneridae</taxon>
        <taxon>Pentapetalae</taxon>
        <taxon>asterids</taxon>
        <taxon>campanulids</taxon>
        <taxon>Asterales</taxon>
        <taxon>Asteraceae</taxon>
        <taxon>Cichorioideae</taxon>
        <taxon>Cichorieae</taxon>
        <taxon>Lactucinae</taxon>
        <taxon>Lactuca</taxon>
    </lineage>
</organism>
<dbReference type="Gene3D" id="1.10.10.60">
    <property type="entry name" value="Homeodomain-like"/>
    <property type="match status" value="1"/>
</dbReference>
<name>A0A9R1XD10_LACSA</name>
<keyword evidence="9" id="KW-1185">Reference proteome</keyword>
<dbReference type="AlphaFoldDB" id="A0A9R1XD10"/>
<keyword evidence="3" id="KW-0805">Transcription regulation</keyword>
<keyword evidence="4" id="KW-0238">DNA-binding</keyword>
<keyword evidence="6" id="KW-0539">Nucleus</keyword>
<keyword evidence="2" id="KW-0677">Repeat</keyword>
<protein>
    <recommendedName>
        <fullName evidence="7">HTH myb-type domain-containing protein</fullName>
    </recommendedName>
</protein>
<dbReference type="GO" id="GO:0005634">
    <property type="term" value="C:nucleus"/>
    <property type="evidence" value="ECO:0000318"/>
    <property type="project" value="GO_Central"/>
</dbReference>
<dbReference type="PROSITE" id="PS51294">
    <property type="entry name" value="HTH_MYB"/>
    <property type="match status" value="1"/>
</dbReference>
<evidence type="ECO:0000256" key="5">
    <source>
        <dbReference type="ARBA" id="ARBA00023163"/>
    </source>
</evidence>
<dbReference type="GO" id="GO:0006355">
    <property type="term" value="P:regulation of DNA-templated transcription"/>
    <property type="evidence" value="ECO:0000318"/>
    <property type="project" value="GO_Central"/>
</dbReference>
<dbReference type="Gramene" id="rna-gnl|WGS:NBSK|LSAT_5X124021_mrna">
    <property type="protein sequence ID" value="cds-PLY65168.1"/>
    <property type="gene ID" value="gene-LSAT_5X124021"/>
</dbReference>
<evidence type="ECO:0000259" key="7">
    <source>
        <dbReference type="PROSITE" id="PS51294"/>
    </source>
</evidence>
<dbReference type="PANTHER" id="PTHR47995">
    <property type="entry name" value="TRANSCRIPTION FACTOR MYB33-RELATED"/>
    <property type="match status" value="1"/>
</dbReference>
<dbReference type="Proteomes" id="UP000235145">
    <property type="component" value="Unassembled WGS sequence"/>
</dbReference>
<evidence type="ECO:0000313" key="9">
    <source>
        <dbReference type="Proteomes" id="UP000235145"/>
    </source>
</evidence>
<keyword evidence="5" id="KW-0804">Transcription</keyword>
<evidence type="ECO:0000256" key="2">
    <source>
        <dbReference type="ARBA" id="ARBA00022737"/>
    </source>
</evidence>
<evidence type="ECO:0000256" key="6">
    <source>
        <dbReference type="ARBA" id="ARBA00023242"/>
    </source>
</evidence>